<dbReference type="InterPro" id="IPR002575">
    <property type="entry name" value="Aminoglycoside_PTrfase"/>
</dbReference>
<proteinExistence type="predicted"/>
<accession>A0ABW7IZ25</accession>
<dbReference type="InterPro" id="IPR011009">
    <property type="entry name" value="Kinase-like_dom_sf"/>
</dbReference>
<dbReference type="Proteomes" id="UP001607151">
    <property type="component" value="Unassembled WGS sequence"/>
</dbReference>
<keyword evidence="3" id="KW-1185">Reference proteome</keyword>
<sequence>MKEQIGGRAGEIYRHEDSVVRPLNTWSQTVHLLLNHFQLKGLIESPIFLGYQGENECLSFVEGETYNYPLSGPIASDEALISSAKLLKKMHDASVDFLSLHSSDDLHWMLEAREPKEVICHGDFTPYNVSLKGNKVVGVFDFDTAHPAPRVWDLAYSIYCWAPFKTDSIDRLGTLAQQIERARIFCDAYNATQQQREVLVETMIQRLQSLVLFMQSQAACGNEQFSQNIAQGHHLSYLNDIEYLRQYHFQITAQLLHNEIEK</sequence>
<reference evidence="2 3" key="1">
    <citation type="submission" date="2024-10" db="EMBL/GenBank/DDBJ databases">
        <authorList>
            <person name="Yibar A."/>
            <person name="Saticioglu I.B."/>
            <person name="Duman M."/>
            <person name="Ajmi N."/>
            <person name="Gurler F."/>
            <person name="Ay H."/>
            <person name="Onuk E."/>
            <person name="Guler S."/>
            <person name="Romalde J.L."/>
        </authorList>
    </citation>
    <scope>NUCLEOTIDE SEQUENCE [LARGE SCALE GENOMIC DNA]</scope>
    <source>
        <strain evidence="2 3">14-MA-B</strain>
    </source>
</reference>
<dbReference type="Pfam" id="PF01636">
    <property type="entry name" value="APH"/>
    <property type="match status" value="1"/>
</dbReference>
<evidence type="ECO:0000313" key="3">
    <source>
        <dbReference type="Proteomes" id="UP001607151"/>
    </source>
</evidence>
<dbReference type="Gene3D" id="3.90.1200.10">
    <property type="match status" value="1"/>
</dbReference>
<feature type="domain" description="Aminoglycoside phosphotransferase" evidence="1">
    <location>
        <begin position="110"/>
        <end position="162"/>
    </location>
</feature>
<dbReference type="EMBL" id="JBIHSN010000003">
    <property type="protein sequence ID" value="MFH0266737.1"/>
    <property type="molecule type" value="Genomic_DNA"/>
</dbReference>
<organism evidence="2 3">
    <name type="scientific">Vibrio rumoiensis</name>
    <dbReference type="NCBI Taxonomy" id="76258"/>
    <lineage>
        <taxon>Bacteria</taxon>
        <taxon>Pseudomonadati</taxon>
        <taxon>Pseudomonadota</taxon>
        <taxon>Gammaproteobacteria</taxon>
        <taxon>Vibrionales</taxon>
        <taxon>Vibrionaceae</taxon>
        <taxon>Vibrio</taxon>
    </lineage>
</organism>
<protein>
    <submittedName>
        <fullName evidence="2">Phosphotransferase</fullName>
    </submittedName>
</protein>
<evidence type="ECO:0000259" key="1">
    <source>
        <dbReference type="Pfam" id="PF01636"/>
    </source>
</evidence>
<comment type="caution">
    <text evidence="2">The sequence shown here is derived from an EMBL/GenBank/DDBJ whole genome shotgun (WGS) entry which is preliminary data.</text>
</comment>
<dbReference type="SUPFAM" id="SSF56112">
    <property type="entry name" value="Protein kinase-like (PK-like)"/>
    <property type="match status" value="1"/>
</dbReference>
<name>A0ABW7IZ25_9VIBR</name>
<dbReference type="RefSeq" id="WP_394608393.1">
    <property type="nucleotide sequence ID" value="NZ_JBIHSJ010000004.1"/>
</dbReference>
<gene>
    <name evidence="2" type="ORF">ACGRQ9_14925</name>
</gene>
<evidence type="ECO:0000313" key="2">
    <source>
        <dbReference type="EMBL" id="MFH0266737.1"/>
    </source>
</evidence>